<evidence type="ECO:0000256" key="1">
    <source>
        <dbReference type="SAM" id="SignalP"/>
    </source>
</evidence>
<dbReference type="EMBL" id="FXTN01000016">
    <property type="protein sequence ID" value="SMO98278.1"/>
    <property type="molecule type" value="Genomic_DNA"/>
</dbReference>
<dbReference type="CDD" id="cd06259">
    <property type="entry name" value="YdcF-like"/>
    <property type="match status" value="1"/>
</dbReference>
<evidence type="ECO:0000313" key="4">
    <source>
        <dbReference type="Proteomes" id="UP000320300"/>
    </source>
</evidence>
<gene>
    <name evidence="3" type="ORF">SAMN06265348_11625</name>
</gene>
<dbReference type="AlphaFoldDB" id="A0A521FQ18"/>
<accession>A0A521FQ18</accession>
<protein>
    <submittedName>
        <fullName evidence="3">DUF218 domain-containing protein</fullName>
    </submittedName>
</protein>
<feature type="domain" description="DUF218" evidence="2">
    <location>
        <begin position="256"/>
        <end position="357"/>
    </location>
</feature>
<name>A0A521FQ18_9SPHI</name>
<keyword evidence="1" id="KW-0732">Signal</keyword>
<dbReference type="Pfam" id="PF02698">
    <property type="entry name" value="DUF218"/>
    <property type="match status" value="1"/>
</dbReference>
<reference evidence="3 4" key="1">
    <citation type="submission" date="2017-05" db="EMBL/GenBank/DDBJ databases">
        <authorList>
            <person name="Varghese N."/>
            <person name="Submissions S."/>
        </authorList>
    </citation>
    <scope>NUCLEOTIDE SEQUENCE [LARGE SCALE GENOMIC DNA]</scope>
    <source>
        <strain evidence="3 4">DSM 19036</strain>
    </source>
</reference>
<proteinExistence type="predicted"/>
<organism evidence="3 4">
    <name type="scientific">Pedobacter westerhofensis</name>
    <dbReference type="NCBI Taxonomy" id="425512"/>
    <lineage>
        <taxon>Bacteria</taxon>
        <taxon>Pseudomonadati</taxon>
        <taxon>Bacteroidota</taxon>
        <taxon>Sphingobacteriia</taxon>
        <taxon>Sphingobacteriales</taxon>
        <taxon>Sphingobacteriaceae</taxon>
        <taxon>Pedobacter</taxon>
    </lineage>
</organism>
<evidence type="ECO:0000313" key="3">
    <source>
        <dbReference type="EMBL" id="SMO98278.1"/>
    </source>
</evidence>
<feature type="signal peptide" evidence="1">
    <location>
        <begin position="1"/>
        <end position="19"/>
    </location>
</feature>
<feature type="chain" id="PRO_5022123784" evidence="1">
    <location>
        <begin position="20"/>
        <end position="418"/>
    </location>
</feature>
<keyword evidence="4" id="KW-1185">Reference proteome</keyword>
<evidence type="ECO:0000259" key="2">
    <source>
        <dbReference type="Pfam" id="PF02698"/>
    </source>
</evidence>
<dbReference type="OrthoDB" id="1092058at2"/>
<dbReference type="InterPro" id="IPR003848">
    <property type="entry name" value="DUF218"/>
</dbReference>
<sequence>MKSIALFLICFYSSITCFAQKPQADPQYKLISGGDYVASKNYYLLTLFGHIPELKKLLSADQVLSKIGNDKQVELAEAVKNCGEDIGCYIRAAEFSDDDIKQVGTRLGELYRADNELGKLVSMHLVPSGCYSLYADMDNRQLLIKAWEQDAKAVNHTNGVYNGGQKPNYPAIDSINFNIRDKSYPELIALNAALSLSEAKKDNLFFSPGLLFALHGLEMNERNQVADAEPMTETVNKAALEYAKKLKWSRYKYTLILVPGEGPEEKDVALSAGGMLRCRLAALQYNNGAAPFIMVSGGCVHPFKTKFNEALEMKKFLMEVLHIPEYAILAEPHARHTTTNLRNCARLVFRYGFPMDKPCITSTAKSQSYYITDVVPARSKKELGYSPYLNGKRLSDTEAEFYPLPVSLQIDFDEPMDP</sequence>
<dbReference type="RefSeq" id="WP_142530964.1">
    <property type="nucleotide sequence ID" value="NZ_CBCSJO010000015.1"/>
</dbReference>
<dbReference type="Proteomes" id="UP000320300">
    <property type="component" value="Unassembled WGS sequence"/>
</dbReference>